<dbReference type="GO" id="GO:0046872">
    <property type="term" value="F:metal ion binding"/>
    <property type="evidence" value="ECO:0007669"/>
    <property type="project" value="UniProtKB-KW"/>
</dbReference>
<dbReference type="GO" id="GO:0005524">
    <property type="term" value="F:ATP binding"/>
    <property type="evidence" value="ECO:0007669"/>
    <property type="project" value="UniProtKB-KW"/>
</dbReference>
<keyword evidence="8" id="KW-0460">Magnesium</keyword>
<evidence type="ECO:0000256" key="7">
    <source>
        <dbReference type="ARBA" id="ARBA00022840"/>
    </source>
</evidence>
<comment type="similarity">
    <text evidence="2">Belongs to the SELO family.</text>
</comment>
<reference evidence="9 10" key="1">
    <citation type="submission" date="2019-03" db="EMBL/GenBank/DDBJ databases">
        <authorList>
            <consortium name="Pathogen Informatics"/>
        </authorList>
    </citation>
    <scope>NUCLEOTIDE SEQUENCE [LARGE SCALE GENOMIC DNA]</scope>
    <source>
        <strain evidence="9 10">NCTC12282</strain>
    </source>
</reference>
<keyword evidence="3" id="KW-0808">Transferase</keyword>
<proteinExistence type="inferred from homology"/>
<keyword evidence="7" id="KW-0067">ATP-binding</keyword>
<comment type="cofactor">
    <cofactor evidence="1">
        <name>Mg(2+)</name>
        <dbReference type="ChEBI" id="CHEBI:18420"/>
    </cofactor>
</comment>
<protein>
    <submittedName>
        <fullName evidence="9">Uncharacterized conserved protein</fullName>
    </submittedName>
</protein>
<keyword evidence="5" id="KW-0479">Metal-binding</keyword>
<evidence type="ECO:0000256" key="5">
    <source>
        <dbReference type="ARBA" id="ARBA00022723"/>
    </source>
</evidence>
<accession>A0A484ZUU4</accession>
<gene>
    <name evidence="9" type="ORF">NCTC12282_05750</name>
</gene>
<dbReference type="GO" id="GO:0016779">
    <property type="term" value="F:nucleotidyltransferase activity"/>
    <property type="evidence" value="ECO:0007669"/>
    <property type="project" value="UniProtKB-KW"/>
</dbReference>
<dbReference type="EMBL" id="CAADJA010000002">
    <property type="protein sequence ID" value="VFS52272.1"/>
    <property type="molecule type" value="Genomic_DNA"/>
</dbReference>
<keyword evidence="4" id="KW-0548">Nucleotidyltransferase</keyword>
<evidence type="ECO:0000313" key="9">
    <source>
        <dbReference type="EMBL" id="VFS52272.1"/>
    </source>
</evidence>
<evidence type="ECO:0000256" key="2">
    <source>
        <dbReference type="ARBA" id="ARBA00009747"/>
    </source>
</evidence>
<sequence length="69" mass="7856">MEQLQAGLAAYEPELMVAFGRQMRAKLGMFTQDPQDNDLLNGLLDLMAKEKRDYTQTFRLLGTVEQASF</sequence>
<evidence type="ECO:0000313" key="10">
    <source>
        <dbReference type="Proteomes" id="UP000373449"/>
    </source>
</evidence>
<dbReference type="AlphaFoldDB" id="A0A484ZUU4"/>
<organism evidence="9 10">
    <name type="scientific">Budvicia aquatica</name>
    <dbReference type="NCBI Taxonomy" id="82979"/>
    <lineage>
        <taxon>Bacteria</taxon>
        <taxon>Pseudomonadati</taxon>
        <taxon>Pseudomonadota</taxon>
        <taxon>Gammaproteobacteria</taxon>
        <taxon>Enterobacterales</taxon>
        <taxon>Budviciaceae</taxon>
        <taxon>Budvicia</taxon>
    </lineage>
</organism>
<evidence type="ECO:0000256" key="8">
    <source>
        <dbReference type="ARBA" id="ARBA00022842"/>
    </source>
</evidence>
<evidence type="ECO:0000256" key="1">
    <source>
        <dbReference type="ARBA" id="ARBA00001946"/>
    </source>
</evidence>
<evidence type="ECO:0000256" key="4">
    <source>
        <dbReference type="ARBA" id="ARBA00022695"/>
    </source>
</evidence>
<keyword evidence="6" id="KW-0547">Nucleotide-binding</keyword>
<evidence type="ECO:0000256" key="3">
    <source>
        <dbReference type="ARBA" id="ARBA00022679"/>
    </source>
</evidence>
<evidence type="ECO:0000256" key="6">
    <source>
        <dbReference type="ARBA" id="ARBA00022741"/>
    </source>
</evidence>
<name>A0A484ZUU4_9GAMM</name>
<dbReference type="Pfam" id="PF02696">
    <property type="entry name" value="SelO"/>
    <property type="match status" value="1"/>
</dbReference>
<dbReference type="InterPro" id="IPR003846">
    <property type="entry name" value="SelO"/>
</dbReference>
<dbReference type="Proteomes" id="UP000373449">
    <property type="component" value="Unassembled WGS sequence"/>
</dbReference>